<proteinExistence type="predicted"/>
<reference evidence="1 2" key="1">
    <citation type="journal article" date="2000" name="DNA Res.">
        <title>Complete genome structure of the nitrogen-fixing symbiotic bacterium Mesorhizobium loti.</title>
        <authorList>
            <person name="Kaneko T."/>
            <person name="Nakamura Y."/>
            <person name="Sato S."/>
            <person name="Asamizu E."/>
            <person name="Kato T."/>
            <person name="Sasamoto S."/>
            <person name="Watanabe A."/>
            <person name="Idesawa K."/>
            <person name="Ishikawa A."/>
            <person name="Kawashima K."/>
            <person name="Kimura T."/>
            <person name="Kishida Y."/>
            <person name="Kiyokawa C."/>
            <person name="Kohara M."/>
            <person name="Matsumoto M."/>
            <person name="Matsuno A."/>
            <person name="Mochizuki Y."/>
            <person name="Nakayama S."/>
            <person name="Nakazaki N."/>
            <person name="Shimpo S."/>
            <person name="Sugimoto M."/>
            <person name="Takeuchi C."/>
            <person name="Yamada M."/>
            <person name="Tabata S."/>
        </authorList>
    </citation>
    <scope>NUCLEOTIDE SEQUENCE [LARGE SCALE GENOMIC DNA]</scope>
    <source>
        <strain evidence="2">LMG 29417 / CECT 9101 / MAFF 303099</strain>
    </source>
</reference>
<dbReference type="EMBL" id="BA000012">
    <property type="protein sequence ID" value="BAB50316.1"/>
    <property type="molecule type" value="Genomic_DNA"/>
</dbReference>
<organism evidence="1 2">
    <name type="scientific">Mesorhizobium japonicum (strain LMG 29417 / CECT 9101 / MAFF 303099)</name>
    <name type="common">Mesorhizobium loti (strain MAFF 303099)</name>
    <dbReference type="NCBI Taxonomy" id="266835"/>
    <lineage>
        <taxon>Bacteria</taxon>
        <taxon>Pseudomonadati</taxon>
        <taxon>Pseudomonadota</taxon>
        <taxon>Alphaproteobacteria</taxon>
        <taxon>Hyphomicrobiales</taxon>
        <taxon>Phyllobacteriaceae</taxon>
        <taxon>Mesorhizobium</taxon>
    </lineage>
</organism>
<gene>
    <name evidence="1" type="ordered locus">msl3425</name>
</gene>
<dbReference type="Proteomes" id="UP000000552">
    <property type="component" value="Chromosome"/>
</dbReference>
<sequence>MDVSLIFPRLPFSGKPSMTTGICIGTGRILANWLVSRTASCWRIVAGALGV</sequence>
<dbReference type="HOGENOM" id="CLU_3103075_0_0_5"/>
<protein>
    <submittedName>
        <fullName evidence="1">Msl3425 protein</fullName>
    </submittedName>
</protein>
<dbReference type="KEGG" id="mlo:msl3425"/>
<accession>Q98GA0</accession>
<evidence type="ECO:0000313" key="2">
    <source>
        <dbReference type="Proteomes" id="UP000000552"/>
    </source>
</evidence>
<dbReference type="AlphaFoldDB" id="Q98GA0"/>
<name>Q98GA0_RHILO</name>
<evidence type="ECO:0000313" key="1">
    <source>
        <dbReference type="EMBL" id="BAB50316.1"/>
    </source>
</evidence>